<evidence type="ECO:0000256" key="1">
    <source>
        <dbReference type="SAM" id="MobiDB-lite"/>
    </source>
</evidence>
<dbReference type="InterPro" id="IPR025442">
    <property type="entry name" value="DUF4185"/>
</dbReference>
<feature type="domain" description="DUF4185" evidence="2">
    <location>
        <begin position="305"/>
        <end position="415"/>
    </location>
</feature>
<dbReference type="Proteomes" id="UP001596028">
    <property type="component" value="Unassembled WGS sequence"/>
</dbReference>
<reference evidence="4" key="1">
    <citation type="journal article" date="2019" name="Int. J. Syst. Evol. Microbiol.">
        <title>The Global Catalogue of Microorganisms (GCM) 10K type strain sequencing project: providing services to taxonomists for standard genome sequencing and annotation.</title>
        <authorList>
            <consortium name="The Broad Institute Genomics Platform"/>
            <consortium name="The Broad Institute Genome Sequencing Center for Infectious Disease"/>
            <person name="Wu L."/>
            <person name="Ma J."/>
        </authorList>
    </citation>
    <scope>NUCLEOTIDE SEQUENCE [LARGE SCALE GENOMIC DNA]</scope>
    <source>
        <strain evidence="4">CCUG 49571</strain>
    </source>
</reference>
<evidence type="ECO:0000313" key="4">
    <source>
        <dbReference type="Proteomes" id="UP001596028"/>
    </source>
</evidence>
<dbReference type="RefSeq" id="WP_378098550.1">
    <property type="nucleotide sequence ID" value="NZ_JBHSEP010000012.1"/>
</dbReference>
<protein>
    <submittedName>
        <fullName evidence="3">DUF4185 domain-containing protein</fullName>
    </submittedName>
</protein>
<proteinExistence type="predicted"/>
<dbReference type="EMBL" id="JBHSEP010000012">
    <property type="protein sequence ID" value="MFC4599902.1"/>
    <property type="molecule type" value="Genomic_DNA"/>
</dbReference>
<accession>A0ABV9FGM5</accession>
<evidence type="ECO:0000259" key="2">
    <source>
        <dbReference type="Pfam" id="PF13810"/>
    </source>
</evidence>
<organism evidence="3 4">
    <name type="scientific">Cohnella hongkongensis</name>
    <dbReference type="NCBI Taxonomy" id="178337"/>
    <lineage>
        <taxon>Bacteria</taxon>
        <taxon>Bacillati</taxon>
        <taxon>Bacillota</taxon>
        <taxon>Bacilli</taxon>
        <taxon>Bacillales</taxon>
        <taxon>Paenibacillaceae</taxon>
        <taxon>Cohnella</taxon>
    </lineage>
</organism>
<keyword evidence="4" id="KW-1185">Reference proteome</keyword>
<dbReference type="Pfam" id="PF13810">
    <property type="entry name" value="DUF4185"/>
    <property type="match status" value="1"/>
</dbReference>
<evidence type="ECO:0000313" key="3">
    <source>
        <dbReference type="EMBL" id="MFC4599902.1"/>
    </source>
</evidence>
<gene>
    <name evidence="3" type="ORF">ACFO3S_16730</name>
</gene>
<comment type="caution">
    <text evidence="3">The sequence shown here is derived from an EMBL/GenBank/DDBJ whole genome shotgun (WGS) entry which is preliminary data.</text>
</comment>
<feature type="region of interest" description="Disordered" evidence="1">
    <location>
        <begin position="1"/>
        <end position="28"/>
    </location>
</feature>
<name>A0ABV9FGM5_9BACL</name>
<feature type="compositionally biased region" description="Basic and acidic residues" evidence="1">
    <location>
        <begin position="1"/>
        <end position="15"/>
    </location>
</feature>
<sequence>MNDEHDKRLPGRKGDPIPVSRSWETADGPEERWTIYDFGATYPLGEIRGPSAGGPPRRAEYSLDGREWTPVLPPEPGEQPLRPESTPHARYVRTDGKAEAFLAGAGFAVEPDEEWTRLFHRKQGWTGSDGIYSIPLNGVEAPGRAAETRTLFLFGDTFIGTIDEHTDERRNTVMINNTLAVLDGGRPDPEAITFLWNREGEAPASAIVPGTPKGLAHEGTYYWLQDGTSVGGRFHCFPLIIGPNPDGPEGFQFEVHGVVRVSAPMGADGPELDRQEQADTDLYFRSAAGHTTYFGAAVLPCTAEAGVREPDGFVYVYGLQNDGDTKLVVARALAEELERTEQWTFWDGNGWTPRKELCAPIASGVSSELSVSPVVGGPLDGKYVLVIQQGGVSGNRVALSVGDGPAGPFGPYVPLHACAEPEQGRGIYSYNAKAHPHLSPPGELLASYNVNTTSMDVHMAFGSIYRPRFLRIRQVV</sequence>